<protein>
    <submittedName>
        <fullName evidence="1">Uncharacterized protein</fullName>
    </submittedName>
</protein>
<dbReference type="EMBL" id="VOAP01000029">
    <property type="protein sequence ID" value="TWO17996.1"/>
    <property type="molecule type" value="Genomic_DNA"/>
</dbReference>
<dbReference type="AlphaFoldDB" id="A0A562X8I2"/>
<dbReference type="Proteomes" id="UP000321812">
    <property type="component" value="Unassembled WGS sequence"/>
</dbReference>
<evidence type="ECO:0000313" key="1">
    <source>
        <dbReference type="EMBL" id="TWO17996.1"/>
    </source>
</evidence>
<reference evidence="1 2" key="1">
    <citation type="submission" date="2019-07" db="EMBL/GenBank/DDBJ databases">
        <title>Rapid identification of Enteric Bacteria from Whole Genome Sequences (WGS) using Average Nucleotide Identity (ANI).</title>
        <authorList>
            <person name="Lane C."/>
        </authorList>
    </citation>
    <scope>NUCLEOTIDE SEQUENCE [LARGE SCALE GENOMIC DNA]</scope>
    <source>
        <strain evidence="1 2">D2411</strain>
    </source>
</reference>
<dbReference type="RefSeq" id="WP_147497612.1">
    <property type="nucleotide sequence ID" value="NZ_VOAP01000029.1"/>
</dbReference>
<gene>
    <name evidence="1" type="ORF">YZ82_08285</name>
</gene>
<evidence type="ECO:0000313" key="2">
    <source>
        <dbReference type="Proteomes" id="UP000321812"/>
    </source>
</evidence>
<organism evidence="1 2">
    <name type="scientific">Campylobacter hyointestinalis</name>
    <dbReference type="NCBI Taxonomy" id="198"/>
    <lineage>
        <taxon>Bacteria</taxon>
        <taxon>Pseudomonadati</taxon>
        <taxon>Campylobacterota</taxon>
        <taxon>Epsilonproteobacteria</taxon>
        <taxon>Campylobacterales</taxon>
        <taxon>Campylobacteraceae</taxon>
        <taxon>Campylobacter</taxon>
    </lineage>
</organism>
<comment type="caution">
    <text evidence="1">The sequence shown here is derived from an EMBL/GenBank/DDBJ whole genome shotgun (WGS) entry which is preliminary data.</text>
</comment>
<proteinExistence type="predicted"/>
<name>A0A562X8I2_CAMHY</name>
<sequence length="176" mass="21126">MTTREMIEVMEAFERGEVIEAEIRGTGMYEECVTPDWNWDYMIYRIKPKEEEKIKTKFKKGDEIVHKELCNGAPLNKDNDFLIIEDINLSENKYEVYDKKIDTFEFFDIKKIDENYINADDCLWYWEYCNNNYKAFAKTAVRYNKEECIDYLQKVTSDLTPTPIYQLGARLPKERE</sequence>
<accession>A0A562X8I2</accession>